<keyword evidence="5 8" id="KW-0853">WD repeat</keyword>
<dbReference type="InterPro" id="IPR038122">
    <property type="entry name" value="PFU_sf"/>
</dbReference>
<dbReference type="PANTHER" id="PTHR19849">
    <property type="entry name" value="PHOSPHOLIPASE A-2-ACTIVATING PROTEIN"/>
    <property type="match status" value="1"/>
</dbReference>
<evidence type="ECO:0000256" key="7">
    <source>
        <dbReference type="ARBA" id="ARBA00023242"/>
    </source>
</evidence>
<dbReference type="FunFam" id="2.130.10.10:FF:000175">
    <property type="entry name" value="Phospholipase A-2-activating protein"/>
    <property type="match status" value="1"/>
</dbReference>
<dbReference type="InterPro" id="IPR001680">
    <property type="entry name" value="WD40_rpt"/>
</dbReference>
<dbReference type="EMBL" id="JAIFRP010001160">
    <property type="protein sequence ID" value="KAK2577800.1"/>
    <property type="molecule type" value="Genomic_DNA"/>
</dbReference>
<dbReference type="InterPro" id="IPR013535">
    <property type="entry name" value="PUL_dom"/>
</dbReference>
<comment type="caution">
    <text evidence="11">The sequence shown here is derived from an EMBL/GenBank/DDBJ whole genome shotgun (WGS) entry which is preliminary data.</text>
</comment>
<protein>
    <recommendedName>
        <fullName evidence="13">Phospholipase A-2-activating protein</fullName>
    </recommendedName>
</protein>
<name>A0AAD9RDM0_9HYME</name>
<dbReference type="PROSITE" id="PS51396">
    <property type="entry name" value="PUL"/>
    <property type="match status" value="1"/>
</dbReference>
<evidence type="ECO:0000256" key="1">
    <source>
        <dbReference type="ARBA" id="ARBA00004123"/>
    </source>
</evidence>
<evidence type="ECO:0000256" key="4">
    <source>
        <dbReference type="ARBA" id="ARBA00022490"/>
    </source>
</evidence>
<dbReference type="Gene3D" id="3.10.20.870">
    <property type="entry name" value="PFU (PLAA family ubiquitin binding), C-terminal domain"/>
    <property type="match status" value="1"/>
</dbReference>
<evidence type="ECO:0008006" key="13">
    <source>
        <dbReference type="Google" id="ProtNLM"/>
    </source>
</evidence>
<comment type="subcellular location">
    <subcellularLocation>
        <location evidence="2">Cytoplasm</location>
    </subcellularLocation>
    <subcellularLocation>
        <location evidence="1">Nucleus</location>
    </subcellularLocation>
</comment>
<keyword evidence="12" id="KW-1185">Reference proteome</keyword>
<proteinExistence type="inferred from homology"/>
<dbReference type="SUPFAM" id="SSF50978">
    <property type="entry name" value="WD40 repeat-like"/>
    <property type="match status" value="1"/>
</dbReference>
<evidence type="ECO:0000256" key="2">
    <source>
        <dbReference type="ARBA" id="ARBA00004496"/>
    </source>
</evidence>
<feature type="repeat" description="WD" evidence="8">
    <location>
        <begin position="228"/>
        <end position="259"/>
    </location>
</feature>
<gene>
    <name evidence="11" type="ORF">KPH14_012247</name>
</gene>
<dbReference type="PROSITE" id="PS50082">
    <property type="entry name" value="WD_REPEATS_2"/>
    <property type="match status" value="3"/>
</dbReference>
<dbReference type="InterPro" id="IPR015943">
    <property type="entry name" value="WD40/YVTN_repeat-like_dom_sf"/>
</dbReference>
<comment type="similarity">
    <text evidence="3">Belongs to the WD repeat PLAP family.</text>
</comment>
<keyword evidence="6" id="KW-0677">Repeat</keyword>
<dbReference type="InterPro" id="IPR015155">
    <property type="entry name" value="PFU"/>
</dbReference>
<evidence type="ECO:0000256" key="3">
    <source>
        <dbReference type="ARBA" id="ARBA00008495"/>
    </source>
</evidence>
<evidence type="ECO:0000313" key="12">
    <source>
        <dbReference type="Proteomes" id="UP001258017"/>
    </source>
</evidence>
<evidence type="ECO:0000313" key="11">
    <source>
        <dbReference type="EMBL" id="KAK2577800.1"/>
    </source>
</evidence>
<dbReference type="Gene3D" id="1.25.10.10">
    <property type="entry name" value="Leucine-rich Repeat Variant"/>
    <property type="match status" value="1"/>
</dbReference>
<dbReference type="GO" id="GO:0043130">
    <property type="term" value="F:ubiquitin binding"/>
    <property type="evidence" value="ECO:0007669"/>
    <property type="project" value="TreeGrafter"/>
</dbReference>
<feature type="repeat" description="WD" evidence="8">
    <location>
        <begin position="104"/>
        <end position="138"/>
    </location>
</feature>
<feature type="domain" description="PFU" evidence="9">
    <location>
        <begin position="366"/>
        <end position="465"/>
    </location>
</feature>
<dbReference type="InterPro" id="IPR036322">
    <property type="entry name" value="WD40_repeat_dom_sf"/>
</dbReference>
<keyword evidence="7" id="KW-0539">Nucleus</keyword>
<dbReference type="GO" id="GO:0010992">
    <property type="term" value="P:ubiquitin recycling"/>
    <property type="evidence" value="ECO:0007669"/>
    <property type="project" value="TreeGrafter"/>
</dbReference>
<dbReference type="Pfam" id="PF09070">
    <property type="entry name" value="PFU"/>
    <property type="match status" value="1"/>
</dbReference>
<reference evidence="11" key="1">
    <citation type="submission" date="2021-08" db="EMBL/GenBank/DDBJ databases">
        <authorList>
            <person name="Misof B."/>
            <person name="Oliver O."/>
            <person name="Podsiadlowski L."/>
            <person name="Donath A."/>
            <person name="Peters R."/>
            <person name="Mayer C."/>
            <person name="Rust J."/>
            <person name="Gunkel S."/>
            <person name="Lesny P."/>
            <person name="Martin S."/>
            <person name="Oeyen J.P."/>
            <person name="Petersen M."/>
            <person name="Panagiotis P."/>
            <person name="Wilbrandt J."/>
            <person name="Tanja T."/>
        </authorList>
    </citation>
    <scope>NUCLEOTIDE SEQUENCE</scope>
    <source>
        <strain evidence="11">GBR_01_08_01A</strain>
        <tissue evidence="11">Thorax + abdomen</tissue>
    </source>
</reference>
<dbReference type="SUPFAM" id="SSF48371">
    <property type="entry name" value="ARM repeat"/>
    <property type="match status" value="1"/>
</dbReference>
<dbReference type="GO" id="GO:0043161">
    <property type="term" value="P:proteasome-mediated ubiquitin-dependent protein catabolic process"/>
    <property type="evidence" value="ECO:0007669"/>
    <property type="project" value="TreeGrafter"/>
</dbReference>
<reference evidence="11" key="2">
    <citation type="journal article" date="2023" name="Commun. Biol.">
        <title>Intrasexual cuticular hydrocarbon dimorphism in a wasp sheds light on hydrocarbon biosynthesis genes in Hymenoptera.</title>
        <authorList>
            <person name="Moris V.C."/>
            <person name="Podsiadlowski L."/>
            <person name="Martin S."/>
            <person name="Oeyen J.P."/>
            <person name="Donath A."/>
            <person name="Petersen M."/>
            <person name="Wilbrandt J."/>
            <person name="Misof B."/>
            <person name="Liedtke D."/>
            <person name="Thamm M."/>
            <person name="Scheiner R."/>
            <person name="Schmitt T."/>
            <person name="Niehuis O."/>
        </authorList>
    </citation>
    <scope>NUCLEOTIDE SEQUENCE</scope>
    <source>
        <strain evidence="11">GBR_01_08_01A</strain>
    </source>
</reference>
<dbReference type="Proteomes" id="UP001258017">
    <property type="component" value="Unassembled WGS sequence"/>
</dbReference>
<dbReference type="PROSITE" id="PS50294">
    <property type="entry name" value="WD_REPEATS_REGION"/>
    <property type="match status" value="2"/>
</dbReference>
<dbReference type="AlphaFoldDB" id="A0AAD9RDM0"/>
<feature type="repeat" description="WD" evidence="8">
    <location>
        <begin position="187"/>
        <end position="227"/>
    </location>
</feature>
<dbReference type="CDD" id="cd00200">
    <property type="entry name" value="WD40"/>
    <property type="match status" value="1"/>
</dbReference>
<evidence type="ECO:0000259" key="10">
    <source>
        <dbReference type="PROSITE" id="PS51396"/>
    </source>
</evidence>
<keyword evidence="4" id="KW-0963">Cytoplasm</keyword>
<dbReference type="PANTHER" id="PTHR19849:SF0">
    <property type="entry name" value="PHOSPHOLIPASE A-2-ACTIVATING PROTEIN"/>
    <property type="match status" value="1"/>
</dbReference>
<dbReference type="PROSITE" id="PS51394">
    <property type="entry name" value="PFU"/>
    <property type="match status" value="1"/>
</dbReference>
<dbReference type="Pfam" id="PF00400">
    <property type="entry name" value="WD40"/>
    <property type="match status" value="7"/>
</dbReference>
<sequence>MAKPSYKLSTVLFGHTLDVRAIATFTDGSIVSTSRDKTARVWKPSGNGKDYIETAVLKGHTNFVSSVCVINPSQENPKGLIITGSNDNTICVYKPDQREPFHVIEAHQNTVSNLRTGKTGDTFLSSSWDMTAKLWSIKDLTKPLVTLMGHTAAVWCVADLGDGNIITGSADKLIIVWAKDGSIRFKLSGHSDCVRGVVPIKDNEFLSCSNDATVRHWNSTSGTCLGSYCGHENYIYSITAMSNGTRVFTSGEDRTIRIWLNGEIDQIINLPTQSVWCIDLLPNGDIVTGSSDGVVRIFSNTPERFADLEKLQQFEEEVAITTINKEQELGGIQIKDLPDAKALQQPGQKEGQTKMISDGTTVKAYSWSQNEQRWMLIGNVVGASGGSTVTSGKQLYNGIEYDYVFSVDIQDGVPPLKLPYNSGQDPWVIAQKFLHDNDLSQLFLDQVANFIIKNSQPTPVLNDSIQYADPFTGGSRYIPGSNMINTPSESSSRSDQSYPNTFVSPSYIPHTKYLKLEQANLPAIIDKLNELNTKQECTFKITKERLELIKQLIENKIHGEYLADAINVLMKILNWPENLVFPALDIARLVVLHEDINEQIATPDLLQIINKHLKPNALPSNQMLTFRLIANLFHHEKGENFCLFCKDDILKTLCSLHSLGNKHNQIAISTYMLNLIVALNKCNDISGKIKTLHTMFTLLPLLNEPEAVFRALVGLGTLLSGTTNPGERFELIKAVQQSEKTLSILKTISENEHDVNIQEKVTNCSRQIIDLIT</sequence>
<organism evidence="11 12">
    <name type="scientific">Odynerus spinipes</name>
    <dbReference type="NCBI Taxonomy" id="1348599"/>
    <lineage>
        <taxon>Eukaryota</taxon>
        <taxon>Metazoa</taxon>
        <taxon>Ecdysozoa</taxon>
        <taxon>Arthropoda</taxon>
        <taxon>Hexapoda</taxon>
        <taxon>Insecta</taxon>
        <taxon>Pterygota</taxon>
        <taxon>Neoptera</taxon>
        <taxon>Endopterygota</taxon>
        <taxon>Hymenoptera</taxon>
        <taxon>Apocrita</taxon>
        <taxon>Aculeata</taxon>
        <taxon>Vespoidea</taxon>
        <taxon>Vespidae</taxon>
        <taxon>Eumeninae</taxon>
        <taxon>Odynerus</taxon>
    </lineage>
</organism>
<dbReference type="InterPro" id="IPR011989">
    <property type="entry name" value="ARM-like"/>
</dbReference>
<evidence type="ECO:0000256" key="8">
    <source>
        <dbReference type="PROSITE-ProRule" id="PRU00221"/>
    </source>
</evidence>
<evidence type="ECO:0000259" key="9">
    <source>
        <dbReference type="PROSITE" id="PS51394"/>
    </source>
</evidence>
<dbReference type="InterPro" id="IPR016024">
    <property type="entry name" value="ARM-type_fold"/>
</dbReference>
<dbReference type="Pfam" id="PF08324">
    <property type="entry name" value="PUL"/>
    <property type="match status" value="1"/>
</dbReference>
<feature type="domain" description="PUL" evidence="10">
    <location>
        <begin position="506"/>
        <end position="771"/>
    </location>
</feature>
<dbReference type="GO" id="GO:0005634">
    <property type="term" value="C:nucleus"/>
    <property type="evidence" value="ECO:0007669"/>
    <property type="project" value="UniProtKB-SubCell"/>
</dbReference>
<dbReference type="SMART" id="SM00320">
    <property type="entry name" value="WD40"/>
    <property type="match status" value="7"/>
</dbReference>
<accession>A0AAD9RDM0</accession>
<evidence type="ECO:0000256" key="5">
    <source>
        <dbReference type="ARBA" id="ARBA00022574"/>
    </source>
</evidence>
<dbReference type="GO" id="GO:0005737">
    <property type="term" value="C:cytoplasm"/>
    <property type="evidence" value="ECO:0007669"/>
    <property type="project" value="UniProtKB-SubCell"/>
</dbReference>
<dbReference type="Gene3D" id="2.130.10.10">
    <property type="entry name" value="YVTN repeat-like/Quinoprotein amine dehydrogenase"/>
    <property type="match status" value="1"/>
</dbReference>
<evidence type="ECO:0000256" key="6">
    <source>
        <dbReference type="ARBA" id="ARBA00022737"/>
    </source>
</evidence>